<evidence type="ECO:0000313" key="9">
    <source>
        <dbReference type="EMBL" id="BDY11779.1"/>
    </source>
</evidence>
<evidence type="ECO:0000256" key="6">
    <source>
        <dbReference type="HAMAP-Rule" id="MF_01885"/>
    </source>
</evidence>
<dbReference type="EC" id="2.1.1.207" evidence="6"/>
<dbReference type="HAMAP" id="MF_01885">
    <property type="entry name" value="tRNA_methyltr_TrmL"/>
    <property type="match status" value="1"/>
</dbReference>
<organism evidence="9 10">
    <name type="scientific">Hydrogenimonas cancrithermarum</name>
    <dbReference type="NCBI Taxonomy" id="2993563"/>
    <lineage>
        <taxon>Bacteria</taxon>
        <taxon>Pseudomonadati</taxon>
        <taxon>Campylobacterota</taxon>
        <taxon>Epsilonproteobacteria</taxon>
        <taxon>Campylobacterales</taxon>
        <taxon>Hydrogenimonadaceae</taxon>
        <taxon>Hydrogenimonas</taxon>
    </lineage>
</organism>
<keyword evidence="2 6" id="KW-0489">Methyltransferase</keyword>
<evidence type="ECO:0000256" key="4">
    <source>
        <dbReference type="ARBA" id="ARBA00022691"/>
    </source>
</evidence>
<feature type="binding site" evidence="6">
    <location>
        <position position="164"/>
    </location>
    <ligand>
        <name>S-adenosyl-L-methionine</name>
        <dbReference type="ChEBI" id="CHEBI:59789"/>
    </ligand>
</feature>
<comment type="function">
    <text evidence="6">Could methylate the ribose at the nucleotide 34 wobble position in tRNA.</text>
</comment>
<accession>A0ABN6WRR1</accession>
<dbReference type="InterPro" id="IPR029026">
    <property type="entry name" value="tRNA_m1G_MTases_N"/>
</dbReference>
<comment type="subcellular location">
    <subcellularLocation>
        <location evidence="6">Cytoplasm</location>
    </subcellularLocation>
</comment>
<evidence type="ECO:0000256" key="7">
    <source>
        <dbReference type="SAM" id="Phobius"/>
    </source>
</evidence>
<name>A0ABN6WRR1_9BACT</name>
<protein>
    <recommendedName>
        <fullName evidence="6">Putative tRNA (cytidine(34)-2'-O)-methyltransferase</fullName>
        <ecNumber evidence="6">2.1.1.207</ecNumber>
    </recommendedName>
    <alternativeName>
        <fullName evidence="6">tRNA (cytidine/uridine-2'-O-)-methyltransferase</fullName>
    </alternativeName>
</protein>
<keyword evidence="7" id="KW-0812">Transmembrane</keyword>
<evidence type="ECO:0000256" key="3">
    <source>
        <dbReference type="ARBA" id="ARBA00022679"/>
    </source>
</evidence>
<evidence type="ECO:0000256" key="5">
    <source>
        <dbReference type="ARBA" id="ARBA00022694"/>
    </source>
</evidence>
<dbReference type="InterPro" id="IPR029028">
    <property type="entry name" value="Alpha/beta_knot_MTases"/>
</dbReference>
<comment type="similarity">
    <text evidence="6">Belongs to the class IV-like SAM-binding methyltransferase superfamily. RNA methyltransferase TrmH family. TrmL subfamily.</text>
</comment>
<dbReference type="CDD" id="cd18094">
    <property type="entry name" value="SpoU-like_TrmL"/>
    <property type="match status" value="1"/>
</dbReference>
<keyword evidence="10" id="KW-1185">Reference proteome</keyword>
<dbReference type="InterPro" id="IPR016914">
    <property type="entry name" value="TrmL"/>
</dbReference>
<evidence type="ECO:0000256" key="2">
    <source>
        <dbReference type="ARBA" id="ARBA00022603"/>
    </source>
</evidence>
<evidence type="ECO:0000259" key="8">
    <source>
        <dbReference type="Pfam" id="PF00588"/>
    </source>
</evidence>
<dbReference type="InterPro" id="IPR001537">
    <property type="entry name" value="SpoU_MeTrfase"/>
</dbReference>
<comment type="catalytic activity">
    <reaction evidence="6">
        <text>5-carboxymethylaminomethyluridine(34) in tRNA(Leu) + S-adenosyl-L-methionine = 5-carboxymethylaminomethyl-2'-O-methyluridine(34) in tRNA(Leu) + S-adenosyl-L-homocysteine + H(+)</text>
        <dbReference type="Rhea" id="RHEA:43088"/>
        <dbReference type="Rhea" id="RHEA-COMP:10333"/>
        <dbReference type="Rhea" id="RHEA-COMP:10334"/>
        <dbReference type="ChEBI" id="CHEBI:15378"/>
        <dbReference type="ChEBI" id="CHEBI:57856"/>
        <dbReference type="ChEBI" id="CHEBI:59789"/>
        <dbReference type="ChEBI" id="CHEBI:74508"/>
        <dbReference type="ChEBI" id="CHEBI:74511"/>
        <dbReference type="EC" id="2.1.1.207"/>
    </reaction>
</comment>
<feature type="binding site" evidence="6">
    <location>
        <position position="172"/>
    </location>
    <ligand>
        <name>S-adenosyl-L-methionine</name>
        <dbReference type="ChEBI" id="CHEBI:59789"/>
    </ligand>
</feature>
<evidence type="ECO:0000313" key="10">
    <source>
        <dbReference type="Proteomes" id="UP001321445"/>
    </source>
</evidence>
<feature type="binding site" evidence="6">
    <location>
        <position position="143"/>
    </location>
    <ligand>
        <name>S-adenosyl-L-methionine</name>
        <dbReference type="ChEBI" id="CHEBI:59789"/>
    </ligand>
</feature>
<dbReference type="PANTHER" id="PTHR42971">
    <property type="entry name" value="TRNA (CYTIDINE(34)-2'-O)-METHYLTRANSFERASE"/>
    <property type="match status" value="1"/>
</dbReference>
<dbReference type="EMBL" id="AP027370">
    <property type="protein sequence ID" value="BDY11779.1"/>
    <property type="molecule type" value="Genomic_DNA"/>
</dbReference>
<dbReference type="Pfam" id="PF00588">
    <property type="entry name" value="SpoU_methylase"/>
    <property type="match status" value="1"/>
</dbReference>
<dbReference type="PANTHER" id="PTHR42971:SF1">
    <property type="entry name" value="TRNA (CYTIDINE(34)-2'-O)-METHYLTRANSFERASE"/>
    <property type="match status" value="1"/>
</dbReference>
<dbReference type="Gene3D" id="3.40.1280.10">
    <property type="match status" value="1"/>
</dbReference>
<reference evidence="9 10" key="1">
    <citation type="submission" date="2023-03" db="EMBL/GenBank/DDBJ databases">
        <title>Description of Hydrogenimonas sp. ISO32.</title>
        <authorList>
            <person name="Mino S."/>
            <person name="Fukazawa S."/>
            <person name="Sawabe T."/>
        </authorList>
    </citation>
    <scope>NUCLEOTIDE SEQUENCE [LARGE SCALE GENOMIC DNA]</scope>
    <source>
        <strain evidence="9 10">ISO32</strain>
    </source>
</reference>
<keyword evidence="7" id="KW-0472">Membrane</keyword>
<keyword evidence="7" id="KW-1133">Transmembrane helix</keyword>
<comment type="caution">
    <text evidence="6">Lacks conserved residue(s) required for the propagation of feature annotation.</text>
</comment>
<keyword evidence="3 6" id="KW-0808">Transferase</keyword>
<dbReference type="SUPFAM" id="SSF75217">
    <property type="entry name" value="alpha/beta knot"/>
    <property type="match status" value="1"/>
</dbReference>
<sequence length="198" mass="22281">MTGAFAQPVISKIGIKSAKKIRFILSSLFFGYNFTTLFWSNREMVNIVLVEPKIAPNTGTIGRLCVNMGASLHLIEPLGFVIEDKRLKRAGLDYWHKLDPAIWPSLDAFLQAHGDKRMWFATTKTDRPYFEADFQPGDFLLFGSETTGLPKELLEANKEKCITIPMTPEGRSLNISISVGIVAYEAVRQNFETFKGLM</sequence>
<keyword evidence="4 6" id="KW-0949">S-adenosyl-L-methionine</keyword>
<comment type="catalytic activity">
    <reaction evidence="6">
        <text>cytidine(34) in tRNA + S-adenosyl-L-methionine = 2'-O-methylcytidine(34) in tRNA + S-adenosyl-L-homocysteine + H(+)</text>
        <dbReference type="Rhea" id="RHEA:43084"/>
        <dbReference type="Rhea" id="RHEA-COMP:10331"/>
        <dbReference type="Rhea" id="RHEA-COMP:10332"/>
        <dbReference type="ChEBI" id="CHEBI:15378"/>
        <dbReference type="ChEBI" id="CHEBI:57856"/>
        <dbReference type="ChEBI" id="CHEBI:59789"/>
        <dbReference type="ChEBI" id="CHEBI:74495"/>
        <dbReference type="ChEBI" id="CHEBI:82748"/>
        <dbReference type="EC" id="2.1.1.207"/>
    </reaction>
</comment>
<proteinExistence type="inferred from homology"/>
<feature type="domain" description="tRNA/rRNA methyltransferase SpoU type" evidence="8">
    <location>
        <begin position="45"/>
        <end position="184"/>
    </location>
</feature>
<feature type="transmembrane region" description="Helical" evidence="7">
    <location>
        <begin position="21"/>
        <end position="39"/>
    </location>
</feature>
<keyword evidence="1 6" id="KW-0963">Cytoplasm</keyword>
<keyword evidence="5 6" id="KW-0819">tRNA processing</keyword>
<dbReference type="Proteomes" id="UP001321445">
    <property type="component" value="Chromosome"/>
</dbReference>
<evidence type="ECO:0000256" key="1">
    <source>
        <dbReference type="ARBA" id="ARBA00022490"/>
    </source>
</evidence>
<gene>
    <name evidence="9" type="primary">trmL</name>
    <name evidence="9" type="ORF">HCR_00910</name>
</gene>